<dbReference type="GO" id="GO:1990904">
    <property type="term" value="C:ribonucleoprotein complex"/>
    <property type="evidence" value="ECO:0007669"/>
    <property type="project" value="UniProtKB-KW"/>
</dbReference>
<dbReference type="PANTHER" id="PTHR23105">
    <property type="entry name" value="RIBOSOMAL PROTEIN L7AE FAMILY MEMBER"/>
    <property type="match status" value="1"/>
</dbReference>
<gene>
    <name evidence="11" type="ORF">M5D96_009365</name>
</gene>
<dbReference type="InterPro" id="IPR004038">
    <property type="entry name" value="Ribosomal_eL8/eL30/eS12/Gad45"/>
</dbReference>
<dbReference type="EMBL" id="JAMKOV010000010">
    <property type="protein sequence ID" value="KAI8037864.1"/>
    <property type="molecule type" value="Genomic_DNA"/>
</dbReference>
<evidence type="ECO:0000256" key="6">
    <source>
        <dbReference type="ARBA" id="ARBA00023242"/>
    </source>
</evidence>
<reference evidence="11" key="1">
    <citation type="journal article" date="2023" name="Genome Biol. Evol.">
        <title>Long-read-based Genome Assembly of Drosophila gunungcola Reveals Fewer Chemosensory Genes in Flower-breeding Species.</title>
        <authorList>
            <person name="Negi A."/>
            <person name="Liao B.Y."/>
            <person name="Yeh S.D."/>
        </authorList>
    </citation>
    <scope>NUCLEOTIDE SEQUENCE</scope>
    <source>
        <strain evidence="11">Sukarami</strain>
    </source>
</reference>
<evidence type="ECO:0000256" key="2">
    <source>
        <dbReference type="ARBA" id="ARBA00007337"/>
    </source>
</evidence>
<dbReference type="Proteomes" id="UP001059596">
    <property type="component" value="Unassembled WGS sequence"/>
</dbReference>
<evidence type="ECO:0000256" key="9">
    <source>
        <dbReference type="SAM" id="MobiDB-lite"/>
    </source>
</evidence>
<evidence type="ECO:0000313" key="12">
    <source>
        <dbReference type="Proteomes" id="UP001059596"/>
    </source>
</evidence>
<keyword evidence="4" id="KW-0698">rRNA processing</keyword>
<dbReference type="PRINTS" id="PR00881">
    <property type="entry name" value="L7ARS6FAMILY"/>
</dbReference>
<evidence type="ECO:0000256" key="4">
    <source>
        <dbReference type="ARBA" id="ARBA00022552"/>
    </source>
</evidence>
<feature type="region of interest" description="Disordered" evidence="9">
    <location>
        <begin position="45"/>
        <end position="77"/>
    </location>
</feature>
<dbReference type="SUPFAM" id="SSF55315">
    <property type="entry name" value="L30e-like"/>
    <property type="match status" value="1"/>
</dbReference>
<dbReference type="GO" id="GO:0003723">
    <property type="term" value="F:RNA binding"/>
    <property type="evidence" value="ECO:0007669"/>
    <property type="project" value="UniProtKB-KW"/>
</dbReference>
<feature type="region of interest" description="Disordered" evidence="9">
    <location>
        <begin position="92"/>
        <end position="134"/>
    </location>
</feature>
<dbReference type="AlphaFoldDB" id="A0A9Q0BNF2"/>
<dbReference type="GO" id="GO:0006364">
    <property type="term" value="P:rRNA processing"/>
    <property type="evidence" value="ECO:0007669"/>
    <property type="project" value="UniProtKB-KW"/>
</dbReference>
<protein>
    <recommendedName>
        <fullName evidence="8">H/ACA snoRNP protein NHP2</fullName>
    </recommendedName>
</protein>
<feature type="compositionally biased region" description="Polar residues" evidence="9">
    <location>
        <begin position="59"/>
        <end position="68"/>
    </location>
</feature>
<dbReference type="Pfam" id="PF01248">
    <property type="entry name" value="Ribosomal_L7Ae"/>
    <property type="match status" value="1"/>
</dbReference>
<organism evidence="11 12">
    <name type="scientific">Drosophila gunungcola</name>
    <name type="common">fruit fly</name>
    <dbReference type="NCBI Taxonomy" id="103775"/>
    <lineage>
        <taxon>Eukaryota</taxon>
        <taxon>Metazoa</taxon>
        <taxon>Ecdysozoa</taxon>
        <taxon>Arthropoda</taxon>
        <taxon>Hexapoda</taxon>
        <taxon>Insecta</taxon>
        <taxon>Pterygota</taxon>
        <taxon>Neoptera</taxon>
        <taxon>Endopterygota</taxon>
        <taxon>Diptera</taxon>
        <taxon>Brachycera</taxon>
        <taxon>Muscomorpha</taxon>
        <taxon>Ephydroidea</taxon>
        <taxon>Drosophilidae</taxon>
        <taxon>Drosophila</taxon>
        <taxon>Sophophora</taxon>
    </lineage>
</organism>
<keyword evidence="3" id="KW-0690">Ribosome biogenesis</keyword>
<proteinExistence type="inferred from homology"/>
<dbReference type="FunFam" id="3.30.1330.30:FF:000028">
    <property type="entry name" value="H/ACA ribonucleoprotein complex subunit 2-like protein"/>
    <property type="match status" value="1"/>
</dbReference>
<feature type="non-terminal residue" evidence="11">
    <location>
        <position position="314"/>
    </location>
</feature>
<dbReference type="InterPro" id="IPR018492">
    <property type="entry name" value="Ribosomal_eL8/Nhp2"/>
</dbReference>
<accession>A0A9Q0BNF2</accession>
<keyword evidence="5" id="KW-0694">RNA-binding</keyword>
<dbReference type="InterPro" id="IPR050257">
    <property type="entry name" value="eL8/uL1-like"/>
</dbReference>
<comment type="caution">
    <text evidence="11">The sequence shown here is derived from an EMBL/GenBank/DDBJ whole genome shotgun (WGS) entry which is preliminary data.</text>
</comment>
<keyword evidence="6" id="KW-0539">Nucleus</keyword>
<feature type="compositionally biased region" description="Basic and acidic residues" evidence="9">
    <location>
        <begin position="92"/>
        <end position="112"/>
    </location>
</feature>
<evidence type="ECO:0000256" key="7">
    <source>
        <dbReference type="ARBA" id="ARBA00023274"/>
    </source>
</evidence>
<sequence>PGSPLAPLTPIATEEAFTFDEVTPTGGGGRKNTARYGIFGIPKANNLTVPSRRHPQPSKGISNSSFPTRFSKEFMRTRSKLDVRLQQETRLKQEASKLKSEASRVKKEDFKSPRPSTRHPRYKPGSPVEHPTLSPRVKSLLSRTGNEHLSELFTRQEIDIERSEDADESVVVSGDVSIKEEESYDDKMVFVNAIAKPMAGKKLAKKCYKLVKKAMKHKTYLRNGLKDVQTRLRKGETGICIFAGDVTPIDILCHLPAVCEEKGIPYAYTPSRADLGAAMGVKRGTVALLIRQNEEYKDLYDEVKEELSGLYIPV</sequence>
<keyword evidence="12" id="KW-1185">Reference proteome</keyword>
<dbReference type="Gene3D" id="3.30.1330.30">
    <property type="match status" value="1"/>
</dbReference>
<evidence type="ECO:0000313" key="11">
    <source>
        <dbReference type="EMBL" id="KAI8037864.1"/>
    </source>
</evidence>
<evidence type="ECO:0000256" key="3">
    <source>
        <dbReference type="ARBA" id="ARBA00022517"/>
    </source>
</evidence>
<feature type="domain" description="Ribosomal protein eL8/eL30/eS12/Gadd45" evidence="10">
    <location>
        <begin position="206"/>
        <end position="299"/>
    </location>
</feature>
<comment type="similarity">
    <text evidence="2">Belongs to the eukaryotic ribosomal protein eL8 family.</text>
</comment>
<dbReference type="GO" id="GO:0005730">
    <property type="term" value="C:nucleolus"/>
    <property type="evidence" value="ECO:0007669"/>
    <property type="project" value="UniProtKB-SubCell"/>
</dbReference>
<keyword evidence="7" id="KW-0687">Ribonucleoprotein</keyword>
<evidence type="ECO:0000256" key="8">
    <source>
        <dbReference type="ARBA" id="ARBA00083355"/>
    </source>
</evidence>
<evidence type="ECO:0000256" key="5">
    <source>
        <dbReference type="ARBA" id="ARBA00022884"/>
    </source>
</evidence>
<evidence type="ECO:0000259" key="10">
    <source>
        <dbReference type="Pfam" id="PF01248"/>
    </source>
</evidence>
<comment type="subcellular location">
    <subcellularLocation>
        <location evidence="1">Nucleus</location>
        <location evidence="1">Nucleolus</location>
    </subcellularLocation>
</comment>
<evidence type="ECO:0000256" key="1">
    <source>
        <dbReference type="ARBA" id="ARBA00004604"/>
    </source>
</evidence>
<dbReference type="InterPro" id="IPR029064">
    <property type="entry name" value="Ribosomal_eL30-like_sf"/>
</dbReference>
<name>A0A9Q0BNF2_9MUSC</name>